<accession>A0A210PR36</accession>
<protein>
    <submittedName>
        <fullName evidence="7">DNA-binding protein inhibitor ID-2</fullName>
    </submittedName>
</protein>
<dbReference type="Gene3D" id="4.10.280.10">
    <property type="entry name" value="Helix-loop-helix DNA-binding domain"/>
    <property type="match status" value="1"/>
</dbReference>
<organism evidence="7 8">
    <name type="scientific">Mizuhopecten yessoensis</name>
    <name type="common">Japanese scallop</name>
    <name type="synonym">Patinopecten yessoensis</name>
    <dbReference type="NCBI Taxonomy" id="6573"/>
    <lineage>
        <taxon>Eukaryota</taxon>
        <taxon>Metazoa</taxon>
        <taxon>Spiralia</taxon>
        <taxon>Lophotrochozoa</taxon>
        <taxon>Mollusca</taxon>
        <taxon>Bivalvia</taxon>
        <taxon>Autobranchia</taxon>
        <taxon>Pteriomorphia</taxon>
        <taxon>Pectinida</taxon>
        <taxon>Pectinoidea</taxon>
        <taxon>Pectinidae</taxon>
        <taxon>Mizuhopecten</taxon>
    </lineage>
</organism>
<dbReference type="GO" id="GO:0005634">
    <property type="term" value="C:nucleus"/>
    <property type="evidence" value="ECO:0007669"/>
    <property type="project" value="UniProtKB-SubCell"/>
</dbReference>
<keyword evidence="4" id="KW-0804">Transcription</keyword>
<name>A0A210PR36_MIZYE</name>
<dbReference type="EMBL" id="NEDP02005550">
    <property type="protein sequence ID" value="OWF38967.1"/>
    <property type="molecule type" value="Genomic_DNA"/>
</dbReference>
<evidence type="ECO:0000313" key="8">
    <source>
        <dbReference type="Proteomes" id="UP000242188"/>
    </source>
</evidence>
<dbReference type="SUPFAM" id="SSF47459">
    <property type="entry name" value="HLH, helix-loop-helix DNA-binding domain"/>
    <property type="match status" value="1"/>
</dbReference>
<dbReference type="GO" id="GO:0000122">
    <property type="term" value="P:negative regulation of transcription by RNA polymerase II"/>
    <property type="evidence" value="ECO:0007669"/>
    <property type="project" value="InterPro"/>
</dbReference>
<sequence>MKAVTQACMRPAVELGIRQDSRIFKPKMDETSAEMTECFTKLKDLVPSLPQNKKVSKTQLLQHVIDYILDLELALEVPTVLGSLTPTSCRSPLSEKAQPNTVLNECIQCNCHCCHVHQRCLRQKGIVDRFTTDLSDERCVEIDDPSTDQSTCGNSRQAVT</sequence>
<dbReference type="CDD" id="cd19684">
    <property type="entry name" value="bHLH_dnHLH_ID"/>
    <property type="match status" value="1"/>
</dbReference>
<comment type="subcellular location">
    <subcellularLocation>
        <location evidence="1">Nucleus</location>
    </subcellularLocation>
</comment>
<dbReference type="GO" id="GO:0032922">
    <property type="term" value="P:circadian regulation of gene expression"/>
    <property type="evidence" value="ECO:0007669"/>
    <property type="project" value="TreeGrafter"/>
</dbReference>
<dbReference type="Pfam" id="PF00010">
    <property type="entry name" value="HLH"/>
    <property type="match status" value="1"/>
</dbReference>
<comment type="caution">
    <text evidence="7">The sequence shown here is derived from an EMBL/GenBank/DDBJ whole genome shotgun (WGS) entry which is preliminary data.</text>
</comment>
<evidence type="ECO:0000256" key="2">
    <source>
        <dbReference type="ARBA" id="ARBA00022491"/>
    </source>
</evidence>
<dbReference type="GO" id="GO:0030154">
    <property type="term" value="P:cell differentiation"/>
    <property type="evidence" value="ECO:0007669"/>
    <property type="project" value="TreeGrafter"/>
</dbReference>
<gene>
    <name evidence="7" type="ORF">KP79_PYT08932</name>
</gene>
<feature type="domain" description="BHLH" evidence="6">
    <location>
        <begin position="19"/>
        <end position="71"/>
    </location>
</feature>
<dbReference type="OrthoDB" id="10047910at2759"/>
<keyword evidence="7" id="KW-0238">DNA-binding</keyword>
<evidence type="ECO:0000259" key="6">
    <source>
        <dbReference type="PROSITE" id="PS50888"/>
    </source>
</evidence>
<dbReference type="InterPro" id="IPR026052">
    <property type="entry name" value="DNA-bd_prot-inh"/>
</dbReference>
<keyword evidence="2" id="KW-0678">Repressor</keyword>
<dbReference type="GO" id="GO:0003677">
    <property type="term" value="F:DNA binding"/>
    <property type="evidence" value="ECO:0007669"/>
    <property type="project" value="UniProtKB-KW"/>
</dbReference>
<dbReference type="SMART" id="SM00353">
    <property type="entry name" value="HLH"/>
    <property type="match status" value="1"/>
</dbReference>
<evidence type="ECO:0000256" key="3">
    <source>
        <dbReference type="ARBA" id="ARBA00023015"/>
    </source>
</evidence>
<reference evidence="7 8" key="1">
    <citation type="journal article" date="2017" name="Nat. Ecol. Evol.">
        <title>Scallop genome provides insights into evolution of bilaterian karyotype and development.</title>
        <authorList>
            <person name="Wang S."/>
            <person name="Zhang J."/>
            <person name="Jiao W."/>
            <person name="Li J."/>
            <person name="Xun X."/>
            <person name="Sun Y."/>
            <person name="Guo X."/>
            <person name="Huan P."/>
            <person name="Dong B."/>
            <person name="Zhang L."/>
            <person name="Hu X."/>
            <person name="Sun X."/>
            <person name="Wang J."/>
            <person name="Zhao C."/>
            <person name="Wang Y."/>
            <person name="Wang D."/>
            <person name="Huang X."/>
            <person name="Wang R."/>
            <person name="Lv J."/>
            <person name="Li Y."/>
            <person name="Zhang Z."/>
            <person name="Liu B."/>
            <person name="Lu W."/>
            <person name="Hui Y."/>
            <person name="Liang J."/>
            <person name="Zhou Z."/>
            <person name="Hou R."/>
            <person name="Li X."/>
            <person name="Liu Y."/>
            <person name="Li H."/>
            <person name="Ning X."/>
            <person name="Lin Y."/>
            <person name="Zhao L."/>
            <person name="Xing Q."/>
            <person name="Dou J."/>
            <person name="Li Y."/>
            <person name="Mao J."/>
            <person name="Guo H."/>
            <person name="Dou H."/>
            <person name="Li T."/>
            <person name="Mu C."/>
            <person name="Jiang W."/>
            <person name="Fu Q."/>
            <person name="Fu X."/>
            <person name="Miao Y."/>
            <person name="Liu J."/>
            <person name="Yu Q."/>
            <person name="Li R."/>
            <person name="Liao H."/>
            <person name="Li X."/>
            <person name="Kong Y."/>
            <person name="Jiang Z."/>
            <person name="Chourrout D."/>
            <person name="Li R."/>
            <person name="Bao Z."/>
        </authorList>
    </citation>
    <scope>NUCLEOTIDE SEQUENCE [LARGE SCALE GENOMIC DNA]</scope>
    <source>
        <strain evidence="7 8">PY_sf001</strain>
    </source>
</reference>
<evidence type="ECO:0000256" key="4">
    <source>
        <dbReference type="ARBA" id="ARBA00023163"/>
    </source>
</evidence>
<dbReference type="GO" id="GO:0046983">
    <property type="term" value="F:protein dimerization activity"/>
    <property type="evidence" value="ECO:0007669"/>
    <property type="project" value="InterPro"/>
</dbReference>
<dbReference type="STRING" id="6573.A0A210PR36"/>
<dbReference type="GO" id="GO:0005737">
    <property type="term" value="C:cytoplasm"/>
    <property type="evidence" value="ECO:0007669"/>
    <property type="project" value="InterPro"/>
</dbReference>
<proteinExistence type="predicted"/>
<keyword evidence="3" id="KW-0805">Transcription regulation</keyword>
<dbReference type="Proteomes" id="UP000242188">
    <property type="component" value="Unassembled WGS sequence"/>
</dbReference>
<evidence type="ECO:0000256" key="1">
    <source>
        <dbReference type="ARBA" id="ARBA00004123"/>
    </source>
</evidence>
<keyword evidence="8" id="KW-1185">Reference proteome</keyword>
<evidence type="ECO:0000256" key="5">
    <source>
        <dbReference type="ARBA" id="ARBA00023242"/>
    </source>
</evidence>
<keyword evidence="5" id="KW-0539">Nucleus</keyword>
<dbReference type="InterPro" id="IPR011598">
    <property type="entry name" value="bHLH_dom"/>
</dbReference>
<dbReference type="PANTHER" id="PTHR11723:SF17">
    <property type="entry name" value="PROTEIN EXTRA-MACROCHAETAE"/>
    <property type="match status" value="1"/>
</dbReference>
<dbReference type="InterPro" id="IPR036638">
    <property type="entry name" value="HLH_DNA-bd_sf"/>
</dbReference>
<dbReference type="PANTHER" id="PTHR11723">
    <property type="entry name" value="DNA-BINDING PROTEIN INHIBITOR"/>
    <property type="match status" value="1"/>
</dbReference>
<evidence type="ECO:0000313" key="7">
    <source>
        <dbReference type="EMBL" id="OWF38967.1"/>
    </source>
</evidence>
<dbReference type="PROSITE" id="PS50888">
    <property type="entry name" value="BHLH"/>
    <property type="match status" value="1"/>
</dbReference>
<dbReference type="AlphaFoldDB" id="A0A210PR36"/>